<comment type="caution">
    <text evidence="1">The sequence shown here is derived from an EMBL/GenBank/DDBJ whole genome shotgun (WGS) entry which is preliminary data.</text>
</comment>
<accession>A0ABV6ACZ6</accession>
<organism evidence="1 2">
    <name type="scientific">Rhizobium puerariae</name>
    <dbReference type="NCBI Taxonomy" id="1585791"/>
    <lineage>
        <taxon>Bacteria</taxon>
        <taxon>Pseudomonadati</taxon>
        <taxon>Pseudomonadota</taxon>
        <taxon>Alphaproteobacteria</taxon>
        <taxon>Hyphomicrobiales</taxon>
        <taxon>Rhizobiaceae</taxon>
        <taxon>Rhizobium/Agrobacterium group</taxon>
        <taxon>Rhizobium</taxon>
    </lineage>
</organism>
<protein>
    <submittedName>
        <fullName evidence="1">Uncharacterized protein</fullName>
    </submittedName>
</protein>
<dbReference type="Proteomes" id="UP001589692">
    <property type="component" value="Unassembled WGS sequence"/>
</dbReference>
<gene>
    <name evidence="1" type="ORF">ACFFP0_02630</name>
</gene>
<proteinExistence type="predicted"/>
<dbReference type="EMBL" id="JBHMAA010000004">
    <property type="protein sequence ID" value="MFB9947722.1"/>
    <property type="molecule type" value="Genomic_DNA"/>
</dbReference>
<evidence type="ECO:0000313" key="2">
    <source>
        <dbReference type="Proteomes" id="UP001589692"/>
    </source>
</evidence>
<keyword evidence="2" id="KW-1185">Reference proteome</keyword>
<reference evidence="1 2" key="1">
    <citation type="submission" date="2024-09" db="EMBL/GenBank/DDBJ databases">
        <authorList>
            <person name="Sun Q."/>
            <person name="Mori K."/>
        </authorList>
    </citation>
    <scope>NUCLEOTIDE SEQUENCE [LARGE SCALE GENOMIC DNA]</scope>
    <source>
        <strain evidence="1 2">TBRC 4938</strain>
    </source>
</reference>
<dbReference type="PROSITE" id="PS51257">
    <property type="entry name" value="PROKAR_LIPOPROTEIN"/>
    <property type="match status" value="1"/>
</dbReference>
<dbReference type="RefSeq" id="WP_377255722.1">
    <property type="nucleotide sequence ID" value="NZ_JBHMAA010000004.1"/>
</dbReference>
<evidence type="ECO:0000313" key="1">
    <source>
        <dbReference type="EMBL" id="MFB9947722.1"/>
    </source>
</evidence>
<name>A0ABV6ACZ6_9HYPH</name>
<sequence length="188" mass="20365">MTVHEKINAGASACAVLVSIFSAVVSCSSQKDVEQIKQSYSVCNTKVESLNEIIQSRFPDIDSSLKEIAIIMYNPSGGLPILPTDPEKLRTLFGNLQSMGNAVDRIWREARPYMTGERRTKLQVAYQAKFDSFQAITDANNAGRQNQALGPIALNALNAFLLQSPQLITDEIEATLSNAACGVNSPSA</sequence>